<evidence type="ECO:0000313" key="1">
    <source>
        <dbReference type="EMBL" id="ERJ96076.1"/>
    </source>
</evidence>
<dbReference type="STRING" id="411473.RUMCAL_01552"/>
<dbReference type="HOGENOM" id="CLU_2156505_0_0_9"/>
<protein>
    <submittedName>
        <fullName evidence="1">Uncharacterized protein</fullName>
    </submittedName>
</protein>
<comment type="caution">
    <text evidence="1">The sequence shown here is derived from an EMBL/GenBank/DDBJ whole genome shotgun (WGS) entry which is preliminary data.</text>
</comment>
<accession>U2KC47</accession>
<proteinExistence type="predicted"/>
<dbReference type="Proteomes" id="UP000016662">
    <property type="component" value="Unassembled WGS sequence"/>
</dbReference>
<evidence type="ECO:0000313" key="2">
    <source>
        <dbReference type="Proteomes" id="UP000016662"/>
    </source>
</evidence>
<keyword evidence="2" id="KW-1185">Reference proteome</keyword>
<reference evidence="1 2" key="1">
    <citation type="submission" date="2013-07" db="EMBL/GenBank/DDBJ databases">
        <authorList>
            <person name="Weinstock G."/>
            <person name="Sodergren E."/>
            <person name="Wylie T."/>
            <person name="Fulton L."/>
            <person name="Fulton R."/>
            <person name="Fronick C."/>
            <person name="O'Laughlin M."/>
            <person name="Godfrey J."/>
            <person name="Miner T."/>
            <person name="Herter B."/>
            <person name="Appelbaum E."/>
            <person name="Cordes M."/>
            <person name="Lek S."/>
            <person name="Wollam A."/>
            <person name="Pepin K.H."/>
            <person name="Palsikar V.B."/>
            <person name="Mitreva M."/>
            <person name="Wilson R.K."/>
        </authorList>
    </citation>
    <scope>NUCLEOTIDE SEQUENCE [LARGE SCALE GENOMIC DNA]</scope>
    <source>
        <strain evidence="1 2">ATCC 27760</strain>
    </source>
</reference>
<organism evidence="1 2">
    <name type="scientific">Ruminococcus callidus ATCC 27760</name>
    <dbReference type="NCBI Taxonomy" id="411473"/>
    <lineage>
        <taxon>Bacteria</taxon>
        <taxon>Bacillati</taxon>
        <taxon>Bacillota</taxon>
        <taxon>Clostridia</taxon>
        <taxon>Eubacteriales</taxon>
        <taxon>Oscillospiraceae</taxon>
        <taxon>Ruminococcus</taxon>
    </lineage>
</organism>
<sequence length="111" mass="12544">MSGKGFLDNMTKNLHADCVQSRQAGFMQGFHVLSTFHCGKQKSLSGQGQTFLCGIVHAHISPDNRIDCGNAERVQETPSKACGKMRRQIFWQIAQKFRRQTVCLARNFWAI</sequence>
<name>U2KC47_9FIRM</name>
<gene>
    <name evidence="1" type="ORF">RUMCAL_01552</name>
</gene>
<dbReference type="EMBL" id="AWVF01000189">
    <property type="protein sequence ID" value="ERJ96076.1"/>
    <property type="molecule type" value="Genomic_DNA"/>
</dbReference>
<dbReference type="AlphaFoldDB" id="U2KC47"/>